<sequence>MMAITSSDYLLEPPRTSLLGLTLPGLLAARAASAPAALAATTGDRHWTFRQWQVETDTLVAGLQRRGVRPGSVVAARLPNSWEFLTLHTAVAAAGAVLVPLHTAYGKAEVDSLLDRVTPELFVDQQVWSQVLADGQGCSARPVEVDPSSPLLVVPSSGTTSNRPKLCLHSHDGLLSNAAAVAADASVDGSDVVLSAGAFSHLFGLSALHVSLVVGAGQALLPAWDVAHFATLAAAAGATALYAVPAQVADLITRQAELAQVRLRSVRTAGAATPPKLRDDVRRTLGAELIVQWGMSEVGAGTFTRTEDPDVSGYVGKPIDGAQVRVVEGELQFRGSSLFHGYLGEPEITEVAITADGWLRTGDLARLEPDGGVVCLGRSSELINVGGRKFAVREVEDLLAELDLGRIAVVGKADDRLGEYPCLVVEQPGVELDDVAGALRAAGLAEYKIPLEVVTVDEIPTTPTGKLRRKLLANLIATTPDNASRPAPVPDPLTLVRTCAARVLGRTDLIAPGTTFHDYGFDSADAIRFSIELSRAGGRSLPTSVAFDHPTPLALANRLRVGERSELPEDFEQVYRLLTDTNPTAAASLLLAAARLREVFTEDEAATSEVQCLAEGPDSPMVICFPPILPLSAPTDYAEFAEELAGAHTVYALENPGYTVGQRLPADLAALAAAHERAVTGLVDGGRPYVLCGHSSGGWIAQLVATRLGERPPVGVVLLDSPWPAPEVFREEFPVVLNIAVDRERSLGVSAVGMTRLSATGSYLRLLREWASPALSVPILYVSAEDSPFDWSPAQPHSRTVVPGHHMTMLRPAARAISDWLGRQPNQGVPVGRVPTATCAPAGD</sequence>
<reference evidence="5 6" key="1">
    <citation type="journal article" date="2015" name="Genome Announc.">
        <title>Draft Genome Sequence of Norvancomycin-Producing Strain Amycolatopsis orientalis CPCC200066.</title>
        <authorList>
            <person name="Lei X."/>
            <person name="Yuan F."/>
            <person name="Shi Y."/>
            <person name="Li X."/>
            <person name="Wang L."/>
            <person name="Hong B."/>
        </authorList>
    </citation>
    <scope>NUCLEOTIDE SEQUENCE [LARGE SCALE GENOMIC DNA]</scope>
    <source>
        <strain evidence="5 6">B-37</strain>
    </source>
</reference>
<dbReference type="Pfam" id="PF00975">
    <property type="entry name" value="Thioesterase"/>
    <property type="match status" value="1"/>
</dbReference>
<dbReference type="Gene3D" id="3.40.50.12780">
    <property type="entry name" value="N-terminal domain of ligase-like"/>
    <property type="match status" value="1"/>
</dbReference>
<dbReference type="Pfam" id="PF13193">
    <property type="entry name" value="AMP-binding_C"/>
    <property type="match status" value="1"/>
</dbReference>
<dbReference type="InterPro" id="IPR009081">
    <property type="entry name" value="PP-bd_ACP"/>
</dbReference>
<dbReference type="InterPro" id="IPR020802">
    <property type="entry name" value="TesA-like"/>
</dbReference>
<dbReference type="InterPro" id="IPR029058">
    <property type="entry name" value="AB_hydrolase_fold"/>
</dbReference>
<dbReference type="GO" id="GO:0031956">
    <property type="term" value="F:medium-chain fatty acid-CoA ligase activity"/>
    <property type="evidence" value="ECO:0007669"/>
    <property type="project" value="TreeGrafter"/>
</dbReference>
<evidence type="ECO:0000256" key="3">
    <source>
        <dbReference type="ARBA" id="ARBA00022553"/>
    </source>
</evidence>
<dbReference type="InterPro" id="IPR036736">
    <property type="entry name" value="ACP-like_sf"/>
</dbReference>
<feature type="domain" description="Carrier" evidence="4">
    <location>
        <begin position="487"/>
        <end position="563"/>
    </location>
</feature>
<dbReference type="InterPro" id="IPR001031">
    <property type="entry name" value="Thioesterase"/>
</dbReference>
<dbReference type="Gene3D" id="1.10.1200.10">
    <property type="entry name" value="ACP-like"/>
    <property type="match status" value="1"/>
</dbReference>
<dbReference type="PANTHER" id="PTHR43201:SF32">
    <property type="entry name" value="2-SUCCINYLBENZOATE--COA LIGASE, CHLOROPLASTIC_PEROXISOMAL"/>
    <property type="match status" value="1"/>
</dbReference>
<evidence type="ECO:0000313" key="5">
    <source>
        <dbReference type="EMBL" id="ANN15913.1"/>
    </source>
</evidence>
<evidence type="ECO:0000313" key="6">
    <source>
        <dbReference type="Proteomes" id="UP000093695"/>
    </source>
</evidence>
<dbReference type="Gene3D" id="3.40.50.1820">
    <property type="entry name" value="alpha/beta hydrolase"/>
    <property type="match status" value="1"/>
</dbReference>
<gene>
    <name evidence="5" type="ORF">SD37_09835</name>
</gene>
<proteinExistence type="predicted"/>
<dbReference type="GO" id="GO:0031177">
    <property type="term" value="F:phosphopantetheine binding"/>
    <property type="evidence" value="ECO:0007669"/>
    <property type="project" value="InterPro"/>
</dbReference>
<name>A0A193BUQ6_AMYOR</name>
<dbReference type="PROSITE" id="PS50075">
    <property type="entry name" value="CARRIER"/>
    <property type="match status" value="1"/>
</dbReference>
<dbReference type="SMART" id="SM00823">
    <property type="entry name" value="PKS_PP"/>
    <property type="match status" value="1"/>
</dbReference>
<accession>A0A193BUQ6</accession>
<dbReference type="KEGG" id="aori:SD37_09835"/>
<dbReference type="InterPro" id="IPR000873">
    <property type="entry name" value="AMP-dep_synth/lig_dom"/>
</dbReference>
<dbReference type="SMART" id="SM00824">
    <property type="entry name" value="PKS_TE"/>
    <property type="match status" value="1"/>
</dbReference>
<dbReference type="AlphaFoldDB" id="A0A193BUQ6"/>
<evidence type="ECO:0000259" key="4">
    <source>
        <dbReference type="PROSITE" id="PS50075"/>
    </source>
</evidence>
<dbReference type="InterPro" id="IPR045851">
    <property type="entry name" value="AMP-bd_C_sf"/>
</dbReference>
<dbReference type="Pfam" id="PF00550">
    <property type="entry name" value="PP-binding"/>
    <property type="match status" value="1"/>
</dbReference>
<dbReference type="EMBL" id="CP016174">
    <property type="protein sequence ID" value="ANN15913.1"/>
    <property type="molecule type" value="Genomic_DNA"/>
</dbReference>
<keyword evidence="3" id="KW-0597">Phosphoprotein</keyword>
<keyword evidence="2" id="KW-0596">Phosphopantetheine</keyword>
<dbReference type="InterPro" id="IPR020806">
    <property type="entry name" value="PKS_PP-bd"/>
</dbReference>
<dbReference type="InterPro" id="IPR025110">
    <property type="entry name" value="AMP-bd_C"/>
</dbReference>
<evidence type="ECO:0000256" key="1">
    <source>
        <dbReference type="ARBA" id="ARBA00001957"/>
    </source>
</evidence>
<keyword evidence="6" id="KW-1185">Reference proteome</keyword>
<protein>
    <recommendedName>
        <fullName evidence="4">Carrier domain-containing protein</fullName>
    </recommendedName>
</protein>
<dbReference type="STRING" id="31958.SD37_09835"/>
<dbReference type="GO" id="GO:0006631">
    <property type="term" value="P:fatty acid metabolic process"/>
    <property type="evidence" value="ECO:0007669"/>
    <property type="project" value="TreeGrafter"/>
</dbReference>
<dbReference type="Gene3D" id="3.30.300.30">
    <property type="match status" value="1"/>
</dbReference>
<dbReference type="PANTHER" id="PTHR43201">
    <property type="entry name" value="ACYL-COA SYNTHETASE"/>
    <property type="match status" value="1"/>
</dbReference>
<dbReference type="SUPFAM" id="SSF56801">
    <property type="entry name" value="Acetyl-CoA synthetase-like"/>
    <property type="match status" value="1"/>
</dbReference>
<organism evidence="5 6">
    <name type="scientific">Amycolatopsis orientalis</name>
    <name type="common">Nocardia orientalis</name>
    <dbReference type="NCBI Taxonomy" id="31958"/>
    <lineage>
        <taxon>Bacteria</taxon>
        <taxon>Bacillati</taxon>
        <taxon>Actinomycetota</taxon>
        <taxon>Actinomycetes</taxon>
        <taxon>Pseudonocardiales</taxon>
        <taxon>Pseudonocardiaceae</taxon>
        <taxon>Amycolatopsis</taxon>
    </lineage>
</organism>
<dbReference type="SUPFAM" id="SSF47336">
    <property type="entry name" value="ACP-like"/>
    <property type="match status" value="1"/>
</dbReference>
<dbReference type="Pfam" id="PF00501">
    <property type="entry name" value="AMP-binding"/>
    <property type="match status" value="1"/>
</dbReference>
<dbReference type="Proteomes" id="UP000093695">
    <property type="component" value="Chromosome"/>
</dbReference>
<dbReference type="InterPro" id="IPR042099">
    <property type="entry name" value="ANL_N_sf"/>
</dbReference>
<evidence type="ECO:0000256" key="2">
    <source>
        <dbReference type="ARBA" id="ARBA00022450"/>
    </source>
</evidence>
<dbReference type="SUPFAM" id="SSF53474">
    <property type="entry name" value="alpha/beta-Hydrolases"/>
    <property type="match status" value="1"/>
</dbReference>
<comment type="cofactor">
    <cofactor evidence="1">
        <name>pantetheine 4'-phosphate</name>
        <dbReference type="ChEBI" id="CHEBI:47942"/>
    </cofactor>
</comment>